<dbReference type="EMBL" id="BART01023730">
    <property type="protein sequence ID" value="GAG96055.1"/>
    <property type="molecule type" value="Genomic_DNA"/>
</dbReference>
<feature type="non-terminal residue" evidence="2">
    <location>
        <position position="1"/>
    </location>
</feature>
<reference evidence="2" key="1">
    <citation type="journal article" date="2014" name="Front. Microbiol.">
        <title>High frequency of phylogenetically diverse reductive dehalogenase-homologous genes in deep subseafloor sedimentary metagenomes.</title>
        <authorList>
            <person name="Kawai M."/>
            <person name="Futagami T."/>
            <person name="Toyoda A."/>
            <person name="Takaki Y."/>
            <person name="Nishi S."/>
            <person name="Hori S."/>
            <person name="Arai W."/>
            <person name="Tsubouchi T."/>
            <person name="Morono Y."/>
            <person name="Uchiyama I."/>
            <person name="Ito T."/>
            <person name="Fujiyama A."/>
            <person name="Inagaki F."/>
            <person name="Takami H."/>
        </authorList>
    </citation>
    <scope>NUCLEOTIDE SEQUENCE</scope>
    <source>
        <strain evidence="2">Expedition CK06-06</strain>
    </source>
</reference>
<name>X1BM49_9ZZZZ</name>
<accession>X1BM49</accession>
<protein>
    <submittedName>
        <fullName evidence="2">Uncharacterized protein</fullName>
    </submittedName>
</protein>
<organism evidence="2">
    <name type="scientific">marine sediment metagenome</name>
    <dbReference type="NCBI Taxonomy" id="412755"/>
    <lineage>
        <taxon>unclassified sequences</taxon>
        <taxon>metagenomes</taxon>
        <taxon>ecological metagenomes</taxon>
    </lineage>
</organism>
<gene>
    <name evidence="2" type="ORF">S01H4_43083</name>
</gene>
<dbReference type="AlphaFoldDB" id="X1BM49"/>
<evidence type="ECO:0000313" key="2">
    <source>
        <dbReference type="EMBL" id="GAG96055.1"/>
    </source>
</evidence>
<proteinExistence type="predicted"/>
<comment type="caution">
    <text evidence="2">The sequence shown here is derived from an EMBL/GenBank/DDBJ whole genome shotgun (WGS) entry which is preliminary data.</text>
</comment>
<sequence>ETGATGASGIQGIQGIQGETGETGASGTTDHGLLIGLGDDDHTQYARTDGARNITGQQTYESNVVIQGNLIVSGTEFITETETVQIADNLMLINYGEVGAGVTAGEAGIEIDRGSETNYRFMFDEANDHFEVGVSGSEQAVATREDAPTDNYVTWWDDGNSRLSTSGSMDIGTVGTMSNVVEDTTPQLGGDLDTNGSDILFGTDTISGTGTIVTGDHSTVSGVSEVVNVVYGTGDAPPASTTTIGTLFIKYIP</sequence>
<feature type="region of interest" description="Disordered" evidence="1">
    <location>
        <begin position="1"/>
        <end position="36"/>
    </location>
</feature>
<evidence type="ECO:0000256" key="1">
    <source>
        <dbReference type="SAM" id="MobiDB-lite"/>
    </source>
</evidence>
<dbReference type="Gene3D" id="1.20.5.320">
    <property type="entry name" value="6-Phosphogluconate Dehydrogenase, domain 3"/>
    <property type="match status" value="1"/>
</dbReference>